<sequence length="275" mass="31352">MIKYTRLSEALDQLEKRKHLRPKVEALLLDRGVGLPWSPELCKGKPLAIFHRQVATPNYETLRFLSIASGFGLEPLILEYHDDLHSMANVFKKSLVRLPVIRKISLRGCLNYKNEWVIPHTLINKRLRLNDITTCTGQSLPELHKDLFRAVNFSSLANSLDLSSWYRSAGGKAEIYYSPFLSLFVAHAILFESFSYSREEIEFTEKIVQPAIDESVRSFGVAPLIVPLNPTGIEDAQFWTCYPPEVGQALETKCSLEKRREAVAHPRVTQKSQIQ</sequence>
<name>A0A1F6CN79_9BACT</name>
<reference evidence="1 2" key="1">
    <citation type="journal article" date="2016" name="Nat. Commun.">
        <title>Thousands of microbial genomes shed light on interconnected biogeochemical processes in an aquifer system.</title>
        <authorList>
            <person name="Anantharaman K."/>
            <person name="Brown C.T."/>
            <person name="Hug L.A."/>
            <person name="Sharon I."/>
            <person name="Castelle C.J."/>
            <person name="Probst A.J."/>
            <person name="Thomas B.C."/>
            <person name="Singh A."/>
            <person name="Wilkins M.J."/>
            <person name="Karaoz U."/>
            <person name="Brodie E.L."/>
            <person name="Williams K.H."/>
            <person name="Hubbard S.S."/>
            <person name="Banfield J.F."/>
        </authorList>
    </citation>
    <scope>NUCLEOTIDE SEQUENCE [LARGE SCALE GENOMIC DNA]</scope>
</reference>
<dbReference type="AlphaFoldDB" id="A0A1F6CN79"/>
<dbReference type="EMBL" id="MFKW01000048">
    <property type="protein sequence ID" value="OGG50595.1"/>
    <property type="molecule type" value="Genomic_DNA"/>
</dbReference>
<gene>
    <name evidence="1" type="ORF">A2704_02350</name>
</gene>
<accession>A0A1F6CN79</accession>
<proteinExistence type="predicted"/>
<evidence type="ECO:0000313" key="2">
    <source>
        <dbReference type="Proteomes" id="UP000176445"/>
    </source>
</evidence>
<comment type="caution">
    <text evidence="1">The sequence shown here is derived from an EMBL/GenBank/DDBJ whole genome shotgun (WGS) entry which is preliminary data.</text>
</comment>
<evidence type="ECO:0000313" key="1">
    <source>
        <dbReference type="EMBL" id="OGG50595.1"/>
    </source>
</evidence>
<dbReference type="Proteomes" id="UP000176445">
    <property type="component" value="Unassembled WGS sequence"/>
</dbReference>
<protein>
    <submittedName>
        <fullName evidence="1">Uncharacterized protein</fullName>
    </submittedName>
</protein>
<organism evidence="1 2">
    <name type="scientific">Candidatus Kaiserbacteria bacterium RIFCSPHIGHO2_01_FULL_54_36b</name>
    <dbReference type="NCBI Taxonomy" id="1798483"/>
    <lineage>
        <taxon>Bacteria</taxon>
        <taxon>Candidatus Kaiseribacteriota</taxon>
    </lineage>
</organism>